<dbReference type="Proteomes" id="UP000719916">
    <property type="component" value="Unassembled WGS sequence"/>
</dbReference>
<comment type="caution">
    <text evidence="1">The sequence shown here is derived from an EMBL/GenBank/DDBJ whole genome shotgun (WGS) entry which is preliminary data.</text>
</comment>
<organism evidence="1 2">
    <name type="scientific">Enterocloster clostridioformis</name>
    <dbReference type="NCBI Taxonomy" id="1531"/>
    <lineage>
        <taxon>Bacteria</taxon>
        <taxon>Bacillati</taxon>
        <taxon>Bacillota</taxon>
        <taxon>Clostridia</taxon>
        <taxon>Lachnospirales</taxon>
        <taxon>Lachnospiraceae</taxon>
        <taxon>Enterocloster</taxon>
    </lineage>
</organism>
<protein>
    <recommendedName>
        <fullName evidence="3">Phage protein</fullName>
    </recommendedName>
</protein>
<reference evidence="1 2" key="1">
    <citation type="journal article" date="2020" name="Cell Host Microbe">
        <title>Functional and Genomic Variation between Human-Derived Isolates of Lachnospiraceae Reveals Inter- and Intra-Species Diversity.</title>
        <authorList>
            <person name="Sorbara M.T."/>
            <person name="Littmann E.R."/>
            <person name="Fontana E."/>
            <person name="Moody T.U."/>
            <person name="Kohout C.E."/>
            <person name="Gjonbalaj M."/>
            <person name="Eaton V."/>
            <person name="Seok R."/>
            <person name="Leiner I.M."/>
            <person name="Pamer E.G."/>
        </authorList>
    </citation>
    <scope>NUCLEOTIDE SEQUENCE [LARGE SCALE GENOMIC DNA]</scope>
    <source>
        <strain evidence="1 2">MSK.2.26</strain>
    </source>
</reference>
<evidence type="ECO:0000313" key="2">
    <source>
        <dbReference type="Proteomes" id="UP000719916"/>
    </source>
</evidence>
<dbReference type="AlphaFoldDB" id="A0ABD6LFZ9"/>
<evidence type="ECO:0000313" key="1">
    <source>
        <dbReference type="EMBL" id="NSJ43373.1"/>
    </source>
</evidence>
<sequence>MKYRKKPVVIEAFQWTGGPEQEDDPEWIIEAVRNGSAWFENEGTPEVKFMIRTLEGVHEASIGDYIIRGIAGEIYPCKPDIFLATYEPAVTKVSMNVTAHLDEDEIKHETDGL</sequence>
<proteinExistence type="predicted"/>
<gene>
    <name evidence="1" type="ORF">G5B26_07220</name>
</gene>
<evidence type="ECO:0008006" key="3">
    <source>
        <dbReference type="Google" id="ProtNLM"/>
    </source>
</evidence>
<dbReference type="RefSeq" id="WP_002589158.1">
    <property type="nucleotide sequence ID" value="NZ_JAAISW010000007.1"/>
</dbReference>
<name>A0ABD6LFZ9_9FIRM</name>
<accession>A0ABD6LFZ9</accession>
<dbReference type="EMBL" id="JAAISW010000007">
    <property type="protein sequence ID" value="NSJ43373.1"/>
    <property type="molecule type" value="Genomic_DNA"/>
</dbReference>